<keyword evidence="7" id="KW-1185">Reference proteome</keyword>
<evidence type="ECO:0000256" key="4">
    <source>
        <dbReference type="ARBA" id="ARBA00074219"/>
    </source>
</evidence>
<dbReference type="EMBL" id="BAHC01000025">
    <property type="protein sequence ID" value="GAB88501.1"/>
    <property type="molecule type" value="Genomic_DNA"/>
</dbReference>
<evidence type="ECO:0000313" key="6">
    <source>
        <dbReference type="EMBL" id="GAB88501.1"/>
    </source>
</evidence>
<dbReference type="Pfam" id="PF01915">
    <property type="entry name" value="Glyco_hydro_3_C"/>
    <property type="match status" value="1"/>
</dbReference>
<dbReference type="InterPro" id="IPR036962">
    <property type="entry name" value="Glyco_hydro_3_N_sf"/>
</dbReference>
<keyword evidence="2" id="KW-0378">Hydrolase</keyword>
<dbReference type="InterPro" id="IPR013783">
    <property type="entry name" value="Ig-like_fold"/>
</dbReference>
<gene>
    <name evidence="6" type="ORF">GORHZ_025_00410</name>
</gene>
<proteinExistence type="inferred from homology"/>
<name>K6W447_9ACTN</name>
<dbReference type="eggNOG" id="COG1472">
    <property type="taxonomic scope" value="Bacteria"/>
</dbReference>
<dbReference type="InterPro" id="IPR036881">
    <property type="entry name" value="Glyco_hydro_3_C_sf"/>
</dbReference>
<evidence type="ECO:0000313" key="7">
    <source>
        <dbReference type="Proteomes" id="UP000008363"/>
    </source>
</evidence>
<evidence type="ECO:0000256" key="1">
    <source>
        <dbReference type="ARBA" id="ARBA00005336"/>
    </source>
</evidence>
<dbReference type="GO" id="GO:0005975">
    <property type="term" value="P:carbohydrate metabolic process"/>
    <property type="evidence" value="ECO:0007669"/>
    <property type="project" value="InterPro"/>
</dbReference>
<feature type="domain" description="Fibronectin type III-like" evidence="5">
    <location>
        <begin position="332"/>
        <end position="402"/>
    </location>
</feature>
<dbReference type="Gene3D" id="3.20.20.300">
    <property type="entry name" value="Glycoside hydrolase, family 3, N-terminal domain"/>
    <property type="match status" value="2"/>
</dbReference>
<dbReference type="RefSeq" id="WP_006329923.1">
    <property type="nucleotide sequence ID" value="NZ_BAHC01000025.1"/>
</dbReference>
<dbReference type="PANTHER" id="PTHR42715:SF10">
    <property type="entry name" value="BETA-GLUCOSIDASE"/>
    <property type="match status" value="1"/>
</dbReference>
<dbReference type="SUPFAM" id="SSF52279">
    <property type="entry name" value="Beta-D-glucan exohydrolase, C-terminal domain"/>
    <property type="match status" value="1"/>
</dbReference>
<feature type="non-terminal residue" evidence="6">
    <location>
        <position position="1"/>
    </location>
</feature>
<dbReference type="OrthoDB" id="3187421at2"/>
<evidence type="ECO:0000259" key="5">
    <source>
        <dbReference type="SMART" id="SM01217"/>
    </source>
</evidence>
<dbReference type="SMART" id="SM01217">
    <property type="entry name" value="Fn3_like"/>
    <property type="match status" value="1"/>
</dbReference>
<dbReference type="Gene3D" id="2.60.40.10">
    <property type="entry name" value="Immunoglobulins"/>
    <property type="match status" value="1"/>
</dbReference>
<comment type="function">
    <text evidence="3">Catalyzes the hydrolysis of a non-reducing terminal alpha-L-arabinopyranosidic linkage in ginsenoside Rb2 (alpha-L-arabinopyranosyl-(1-&gt;6)-alpha-D-glucopyranosyl) to release alpha-D-glucopyranosyl (Rd). It is not able to hydrolyze alpha-L-arabinofuranosyl-(1-&gt;6)-alpha-D-glucopyranosyl (Rc).</text>
</comment>
<dbReference type="Gene3D" id="3.40.50.1700">
    <property type="entry name" value="Glycoside hydrolase family 3 C-terminal domain"/>
    <property type="match status" value="2"/>
</dbReference>
<organism evidence="6 7">
    <name type="scientific">Gordonia rhizosphera NBRC 16068</name>
    <dbReference type="NCBI Taxonomy" id="1108045"/>
    <lineage>
        <taxon>Bacteria</taxon>
        <taxon>Bacillati</taxon>
        <taxon>Actinomycetota</taxon>
        <taxon>Actinomycetes</taxon>
        <taxon>Mycobacteriales</taxon>
        <taxon>Gordoniaceae</taxon>
        <taxon>Gordonia</taxon>
    </lineage>
</organism>
<dbReference type="Proteomes" id="UP000008363">
    <property type="component" value="Unassembled WGS sequence"/>
</dbReference>
<protein>
    <recommendedName>
        <fullName evidence="4">Exo-alpha-(1-&gt;6)-L-arabinopyranosidase</fullName>
    </recommendedName>
</protein>
<reference evidence="6 7" key="1">
    <citation type="submission" date="2012-08" db="EMBL/GenBank/DDBJ databases">
        <title>Whole genome shotgun sequence of Gordonia rhizosphera NBRC 16068.</title>
        <authorList>
            <person name="Takarada H."/>
            <person name="Isaki S."/>
            <person name="Hosoyama A."/>
            <person name="Tsuchikane K."/>
            <person name="Katsumata H."/>
            <person name="Baba S."/>
            <person name="Ohji S."/>
            <person name="Yamazaki S."/>
            <person name="Fujita N."/>
        </authorList>
    </citation>
    <scope>NUCLEOTIDE SEQUENCE [LARGE SCALE GENOMIC DNA]</scope>
    <source>
        <strain evidence="6 7">NBRC 16068</strain>
    </source>
</reference>
<dbReference type="GO" id="GO:0008422">
    <property type="term" value="F:beta-glucosidase activity"/>
    <property type="evidence" value="ECO:0007669"/>
    <property type="project" value="UniProtKB-ARBA"/>
</dbReference>
<accession>K6W447</accession>
<dbReference type="InterPro" id="IPR002772">
    <property type="entry name" value="Glyco_hydro_3_C"/>
</dbReference>
<comment type="similarity">
    <text evidence="1">Belongs to the glycosyl hydrolase 3 family.</text>
</comment>
<dbReference type="InterPro" id="IPR026891">
    <property type="entry name" value="Fn3-like"/>
</dbReference>
<dbReference type="STRING" id="1108045.GORHZ_025_00410"/>
<dbReference type="Pfam" id="PF14310">
    <property type="entry name" value="Fn3-like"/>
    <property type="match status" value="1"/>
</dbReference>
<comment type="caution">
    <text evidence="6">The sequence shown here is derived from an EMBL/GenBank/DDBJ whole genome shotgun (WGS) entry which is preliminary data.</text>
</comment>
<sequence>ARVAAAIESGTLAESDLDRACSRVIELARRVHAERDARGDDTPVDVAAHHELAYHELARRTAAAGTVLLTNDGLLPLPVTGRIALIGAFADHPRYQGSGSSLVNPTRCDTTLDALRARVGDAAEVVYAPGYDPVTGTTTPALIAQARQAAADADAVIAMVGLPGAHESEGFDRTTLRLPADLDGLVEVVVAANPRSAVVLNNGGSVEIGWADKPAALVEAYLGGQAGGSALVDVLVGDAEPGGRLAESFPVTMAELPAHENFPGTPTQVQYRETFNVGYRFYDTHDVAPRFCFGHGLSYTTFEHTDLTVTGENTDRTVSVTVTNTGDRPGSDVVQVYVHDVISMLPRPDQELKGFAKVHLEPGESRRAEIGLGRRAFAVFDVGSAAWRVEAGQFEIRVGTSSRDVRLTATIDIECDDALAPVPSARGPVATDAEFEVLLGHPIPTARPLMPFHEDSAIDDLREVVVGRLLRAVLVKSTQRSLDLGDDPGTRAMLDAVLGHMPLRAVVANSGGKLSFDALDKLLRVLNLMGGRSR</sequence>
<dbReference type="PANTHER" id="PTHR42715">
    <property type="entry name" value="BETA-GLUCOSIDASE"/>
    <property type="match status" value="1"/>
</dbReference>
<evidence type="ECO:0000256" key="3">
    <source>
        <dbReference type="ARBA" id="ARBA00058905"/>
    </source>
</evidence>
<dbReference type="FunFam" id="2.60.40.10:FF:000495">
    <property type="entry name" value="Periplasmic beta-glucosidase"/>
    <property type="match status" value="1"/>
</dbReference>
<dbReference type="AlphaFoldDB" id="K6W447"/>
<evidence type="ECO:0000256" key="2">
    <source>
        <dbReference type="ARBA" id="ARBA00022801"/>
    </source>
</evidence>
<dbReference type="InterPro" id="IPR050288">
    <property type="entry name" value="Cellulose_deg_GH3"/>
</dbReference>